<proteinExistence type="predicted"/>
<dbReference type="Proteomes" id="UP001199816">
    <property type="component" value="Unassembled WGS sequence"/>
</dbReference>
<sequence>MNTAKYYYILCLLSVVMGVSCQKDNAYRNDEPEGNKLPYNVYEYLQRQGRGFDSLLLIINRSGLKDTLVSQNVTFFIPSDASITSAVVNYNNRRSGQGLAPAALKDIDSSSLRQLLEYYIVRGSWTADAVAVNRDGIYLRTVGDRMVNAAQQTTSAEGVQYGGSQVLKYSFTYSSKWQEDWSSSRTSTTDIRLSNGVVHVLEPGHIFGFGTFHIRAAERQNYWSDYYYYSSGTLYFPDATNRSWGPLATAALRSGKRVSAVSANEVIMDGVDFIGDPLYKIKITLDNRDSVIAIGPATAQADPTLKKHGPSYFDRSKFAFYLDYQYERASGPRIIIEEVKLNKN</sequence>
<evidence type="ECO:0000313" key="3">
    <source>
        <dbReference type="Proteomes" id="UP001199816"/>
    </source>
</evidence>
<protein>
    <submittedName>
        <fullName evidence="2">Fasciclin domain-containing protein</fullName>
    </submittedName>
</protein>
<dbReference type="EMBL" id="JAJNEC010000004">
    <property type="protein sequence ID" value="MCD2422578.1"/>
    <property type="molecule type" value="Genomic_DNA"/>
</dbReference>
<dbReference type="RefSeq" id="WP_231003697.1">
    <property type="nucleotide sequence ID" value="NZ_JAJNEC010000004.1"/>
</dbReference>
<dbReference type="Gene3D" id="2.30.180.10">
    <property type="entry name" value="FAS1 domain"/>
    <property type="match status" value="1"/>
</dbReference>
<evidence type="ECO:0000313" key="2">
    <source>
        <dbReference type="EMBL" id="MCD2422578.1"/>
    </source>
</evidence>
<dbReference type="SUPFAM" id="SSF82153">
    <property type="entry name" value="FAS1 domain"/>
    <property type="match status" value="1"/>
</dbReference>
<keyword evidence="3" id="KW-1185">Reference proteome</keyword>
<organism evidence="2 3">
    <name type="scientific">Niabella pedocola</name>
    <dbReference type="NCBI Taxonomy" id="1752077"/>
    <lineage>
        <taxon>Bacteria</taxon>
        <taxon>Pseudomonadati</taxon>
        <taxon>Bacteroidota</taxon>
        <taxon>Chitinophagia</taxon>
        <taxon>Chitinophagales</taxon>
        <taxon>Chitinophagaceae</taxon>
        <taxon>Niabella</taxon>
    </lineage>
</organism>
<evidence type="ECO:0000259" key="1">
    <source>
        <dbReference type="PROSITE" id="PS50213"/>
    </source>
</evidence>
<dbReference type="PROSITE" id="PS51257">
    <property type="entry name" value="PROKAR_LIPOPROTEIN"/>
    <property type="match status" value="1"/>
</dbReference>
<feature type="domain" description="FAS1" evidence="1">
    <location>
        <begin position="39"/>
        <end position="205"/>
    </location>
</feature>
<accession>A0ABS8PNA5</accession>
<dbReference type="InterPro" id="IPR000782">
    <property type="entry name" value="FAS1_domain"/>
</dbReference>
<dbReference type="InterPro" id="IPR036378">
    <property type="entry name" value="FAS1_dom_sf"/>
</dbReference>
<reference evidence="2 3" key="1">
    <citation type="submission" date="2021-11" db="EMBL/GenBank/DDBJ databases">
        <title>Genomic of Niabella pedocola.</title>
        <authorList>
            <person name="Wu T."/>
        </authorList>
    </citation>
    <scope>NUCLEOTIDE SEQUENCE [LARGE SCALE GENOMIC DNA]</scope>
    <source>
        <strain evidence="2 3">JCM 31011</strain>
    </source>
</reference>
<gene>
    <name evidence="2" type="ORF">LQ567_07370</name>
</gene>
<name>A0ABS8PNA5_9BACT</name>
<comment type="caution">
    <text evidence="2">The sequence shown here is derived from an EMBL/GenBank/DDBJ whole genome shotgun (WGS) entry which is preliminary data.</text>
</comment>
<dbReference type="PROSITE" id="PS50213">
    <property type="entry name" value="FAS1"/>
    <property type="match status" value="1"/>
</dbReference>
<dbReference type="Pfam" id="PF02469">
    <property type="entry name" value="Fasciclin"/>
    <property type="match status" value="1"/>
</dbReference>